<feature type="transmembrane region" description="Helical" evidence="1">
    <location>
        <begin position="249"/>
        <end position="269"/>
    </location>
</feature>
<dbReference type="AlphaFoldDB" id="A0A6L5YBH7"/>
<protein>
    <submittedName>
        <fullName evidence="2">Uncharacterized protein</fullName>
    </submittedName>
</protein>
<proteinExistence type="predicted"/>
<feature type="transmembrane region" description="Helical" evidence="1">
    <location>
        <begin position="32"/>
        <end position="49"/>
    </location>
</feature>
<evidence type="ECO:0000256" key="1">
    <source>
        <dbReference type="SAM" id="Phobius"/>
    </source>
</evidence>
<feature type="transmembrane region" description="Helical" evidence="1">
    <location>
        <begin position="276"/>
        <end position="294"/>
    </location>
</feature>
<dbReference type="CDD" id="cd21416">
    <property type="entry name" value="HDC_protein"/>
    <property type="match status" value="1"/>
</dbReference>
<feature type="transmembrane region" description="Helical" evidence="1">
    <location>
        <begin position="333"/>
        <end position="349"/>
    </location>
</feature>
<feature type="transmembrane region" description="Helical" evidence="1">
    <location>
        <begin position="119"/>
        <end position="138"/>
    </location>
</feature>
<keyword evidence="1" id="KW-0472">Membrane</keyword>
<feature type="transmembrane region" description="Helical" evidence="1">
    <location>
        <begin position="7"/>
        <end position="26"/>
    </location>
</feature>
<dbReference type="EMBL" id="VUNH01000005">
    <property type="protein sequence ID" value="MST55580.1"/>
    <property type="molecule type" value="Genomic_DNA"/>
</dbReference>
<dbReference type="Proteomes" id="UP000473699">
    <property type="component" value="Unassembled WGS sequence"/>
</dbReference>
<organism evidence="2 3">
    <name type="scientific">Pyramidobacter porci</name>
    <dbReference type="NCBI Taxonomy" id="2605789"/>
    <lineage>
        <taxon>Bacteria</taxon>
        <taxon>Thermotogati</taxon>
        <taxon>Synergistota</taxon>
        <taxon>Synergistia</taxon>
        <taxon>Synergistales</taxon>
        <taxon>Dethiosulfovibrionaceae</taxon>
        <taxon>Pyramidobacter</taxon>
    </lineage>
</organism>
<dbReference type="RefSeq" id="WP_154528671.1">
    <property type="nucleotide sequence ID" value="NZ_VUNH01000005.1"/>
</dbReference>
<feature type="transmembrane region" description="Helical" evidence="1">
    <location>
        <begin position="150"/>
        <end position="173"/>
    </location>
</feature>
<keyword evidence="1" id="KW-1133">Transmembrane helix</keyword>
<feature type="transmembrane region" description="Helical" evidence="1">
    <location>
        <begin position="90"/>
        <end position="112"/>
    </location>
</feature>
<sequence>MLEFFKYNFMAAFAICGLMYVIGEWVSTITKAWVPSVFVTACLMLLGYWHGVPHDLVSNSVLIPFGASTGIFLLLVHMGTIISFKQLMEQWKVVVVALAGLAGMCLAGYFVCPLFMDRSFVIAGLPPLTGGIVAASIMQQAAIAKGMTAVGVFAIAMYCVQGFAGYPLTAIFLQNEGRRLIRNFRAGKSDANGVTEEQAVLAAAAVRRKLLPPVPKKFDSAVVVLLKLGIVGYLATVMGGVSFGPIGKISGAIWCLLLGVLFTSIGFLDENSLTKCNSFGIVMFALMMYIFDGLKDCTPEMLKSIILPLAQLIVTGVSGQLLFAFIAAKVVKLSIPLAFSVSLTALYGFPPNAVITESICRALAENDEEHDYLSGILMPAMIVGGFVTVTITSVFVAGIFEKLF</sequence>
<dbReference type="InterPro" id="IPR049576">
    <property type="entry name" value="HDC-like"/>
</dbReference>
<comment type="caution">
    <text evidence="2">The sequence shown here is derived from an EMBL/GenBank/DDBJ whole genome shotgun (WGS) entry which is preliminary data.</text>
</comment>
<evidence type="ECO:0000313" key="3">
    <source>
        <dbReference type="Proteomes" id="UP000473699"/>
    </source>
</evidence>
<keyword evidence="3" id="KW-1185">Reference proteome</keyword>
<feature type="transmembrane region" description="Helical" evidence="1">
    <location>
        <begin position="61"/>
        <end position="84"/>
    </location>
</feature>
<evidence type="ECO:0000313" key="2">
    <source>
        <dbReference type="EMBL" id="MST55580.1"/>
    </source>
</evidence>
<keyword evidence="1" id="KW-0812">Transmembrane</keyword>
<reference evidence="2 3" key="1">
    <citation type="submission" date="2019-08" db="EMBL/GenBank/DDBJ databases">
        <title>In-depth cultivation of the pig gut microbiome towards novel bacterial diversity and tailored functional studies.</title>
        <authorList>
            <person name="Wylensek D."/>
            <person name="Hitch T.C.A."/>
            <person name="Clavel T."/>
        </authorList>
    </citation>
    <scope>NUCLEOTIDE SEQUENCE [LARGE SCALE GENOMIC DNA]</scope>
    <source>
        <strain evidence="2 3">SM-530-WT-4B</strain>
    </source>
</reference>
<feature type="transmembrane region" description="Helical" evidence="1">
    <location>
        <begin position="306"/>
        <end position="326"/>
    </location>
</feature>
<feature type="transmembrane region" description="Helical" evidence="1">
    <location>
        <begin position="218"/>
        <end position="243"/>
    </location>
</feature>
<feature type="transmembrane region" description="Helical" evidence="1">
    <location>
        <begin position="376"/>
        <end position="400"/>
    </location>
</feature>
<gene>
    <name evidence="2" type="ORF">FYJ74_05970</name>
</gene>
<name>A0A6L5YBH7_9BACT</name>
<accession>A0A6L5YBH7</accession>